<reference evidence="3 4" key="1">
    <citation type="submission" date="2015-11" db="EMBL/GenBank/DDBJ databases">
        <title>Draft genome sequences of new species of the genus Lactobacillus isolated from orchardgrass silage.</title>
        <authorList>
            <person name="Tohno M."/>
            <person name="Tanizawa Y."/>
            <person name="Arita M."/>
        </authorList>
    </citation>
    <scope>NUCLEOTIDE SEQUENCE [LARGE SCALE GENOMIC DNA]</scope>
    <source>
        <strain evidence="3 4">IWT140</strain>
    </source>
</reference>
<dbReference type="SUPFAM" id="SSF46785">
    <property type="entry name" value="Winged helix' DNA-binding domain"/>
    <property type="match status" value="1"/>
</dbReference>
<evidence type="ECO:0000259" key="2">
    <source>
        <dbReference type="SMART" id="SM00418"/>
    </source>
</evidence>
<sequence length="313" mass="35034">MYPERKYLSVNASQLAYFQALSSKTRVSIIELLQKDDLSIQDLSHQLGLSSAMITKHISILEKNGIVESKMAKGIHGQLKICMLKKNDVVLIFNPFKDGFIRNSVTKSLPIGGFYDFDVSAPCGLTTGDKIIGFVDDPNTFYYEKKDEIELMWFTSGYLAYHIPLFDIELKRLASIEVSLEVCAEYPGYKMHWPSKVDFELNGLSLGGTTLLGDFGDRKGLLTPSWWNLGTEYGRQIIINISDQGTSINGERVSATTLKDVLARSTEVLTFKLATTKEFAKGGLNIFGRKFGDYPQDINVRFAYNKSETAVEA</sequence>
<protein>
    <submittedName>
        <fullName evidence="3">ArsR family transcriptional regulator</fullName>
    </submittedName>
</protein>
<dbReference type="PANTHER" id="PTHR38600">
    <property type="entry name" value="TRANSCRIPTIONAL REGULATORY PROTEIN"/>
    <property type="match status" value="1"/>
</dbReference>
<organism evidence="3 4">
    <name type="scientific">Secundilactobacillus pentosiphilus</name>
    <dbReference type="NCBI Taxonomy" id="1714682"/>
    <lineage>
        <taxon>Bacteria</taxon>
        <taxon>Bacillati</taxon>
        <taxon>Bacillota</taxon>
        <taxon>Bacilli</taxon>
        <taxon>Lactobacillales</taxon>
        <taxon>Lactobacillaceae</taxon>
        <taxon>Secundilactobacillus</taxon>
    </lineage>
</organism>
<gene>
    <name evidence="3" type="primary">arsR_2</name>
    <name evidence="3" type="ORF">IWT140_01853</name>
</gene>
<accession>A0A1Z5IR16</accession>
<keyword evidence="1" id="KW-0238">DNA-binding</keyword>
<dbReference type="EMBL" id="BCMH01000014">
    <property type="protein sequence ID" value="GAX04215.1"/>
    <property type="molecule type" value="Genomic_DNA"/>
</dbReference>
<keyword evidence="4" id="KW-1185">Reference proteome</keyword>
<dbReference type="AlphaFoldDB" id="A0A1Z5IR16"/>
<dbReference type="RefSeq" id="WP_089089166.1">
    <property type="nucleotide sequence ID" value="NZ_BCMH01000014.1"/>
</dbReference>
<dbReference type="PANTHER" id="PTHR38600:SF1">
    <property type="entry name" value="TRANSCRIPTIONAL REGULATORY PROTEIN"/>
    <property type="match status" value="1"/>
</dbReference>
<evidence type="ECO:0000313" key="4">
    <source>
        <dbReference type="Proteomes" id="UP000198430"/>
    </source>
</evidence>
<dbReference type="InterPro" id="IPR001845">
    <property type="entry name" value="HTH_ArsR_DNA-bd_dom"/>
</dbReference>
<evidence type="ECO:0000256" key="1">
    <source>
        <dbReference type="ARBA" id="ARBA00023125"/>
    </source>
</evidence>
<dbReference type="GO" id="GO:0003700">
    <property type="term" value="F:DNA-binding transcription factor activity"/>
    <property type="evidence" value="ECO:0007669"/>
    <property type="project" value="InterPro"/>
</dbReference>
<feature type="domain" description="HTH arsR-type" evidence="2">
    <location>
        <begin position="16"/>
        <end position="98"/>
    </location>
</feature>
<dbReference type="Proteomes" id="UP000198430">
    <property type="component" value="Unassembled WGS sequence"/>
</dbReference>
<dbReference type="InterPro" id="IPR036390">
    <property type="entry name" value="WH_DNA-bd_sf"/>
</dbReference>
<dbReference type="CDD" id="cd00090">
    <property type="entry name" value="HTH_ARSR"/>
    <property type="match status" value="1"/>
</dbReference>
<dbReference type="Pfam" id="PF01022">
    <property type="entry name" value="HTH_5"/>
    <property type="match status" value="1"/>
</dbReference>
<dbReference type="Gene3D" id="1.10.10.10">
    <property type="entry name" value="Winged helix-like DNA-binding domain superfamily/Winged helix DNA-binding domain"/>
    <property type="match status" value="1"/>
</dbReference>
<dbReference type="SMART" id="SM00418">
    <property type="entry name" value="HTH_ARSR"/>
    <property type="match status" value="1"/>
</dbReference>
<dbReference type="InterPro" id="IPR036388">
    <property type="entry name" value="WH-like_DNA-bd_sf"/>
</dbReference>
<comment type="caution">
    <text evidence="3">The sequence shown here is derived from an EMBL/GenBank/DDBJ whole genome shotgun (WGS) entry which is preliminary data.</text>
</comment>
<name>A0A1Z5IR16_9LACO</name>
<dbReference type="GO" id="GO:0003677">
    <property type="term" value="F:DNA binding"/>
    <property type="evidence" value="ECO:0007669"/>
    <property type="project" value="UniProtKB-KW"/>
</dbReference>
<evidence type="ECO:0000313" key="3">
    <source>
        <dbReference type="EMBL" id="GAX04215.1"/>
    </source>
</evidence>
<dbReference type="InterPro" id="IPR011991">
    <property type="entry name" value="ArsR-like_HTH"/>
</dbReference>
<proteinExistence type="predicted"/>